<feature type="region of interest" description="Disordered" evidence="1">
    <location>
        <begin position="23"/>
        <end position="49"/>
    </location>
</feature>
<reference evidence="2" key="3">
    <citation type="submission" date="2006-01" db="EMBL/GenBank/DDBJ databases">
        <authorList>
            <person name="Buell R."/>
        </authorList>
    </citation>
    <scope>NUCLEOTIDE SEQUENCE</scope>
</reference>
<sequence length="49" mass="5689">MTNEIIIYEIGSQLQRCHEAGTYTGQGAEKNEMKKEKIDYENNSHEEDI</sequence>
<organism evidence="2">
    <name type="scientific">Oryza sativa subsp. japonica</name>
    <name type="common">Rice</name>
    <dbReference type="NCBI Taxonomy" id="39947"/>
    <lineage>
        <taxon>Eukaryota</taxon>
        <taxon>Viridiplantae</taxon>
        <taxon>Streptophyta</taxon>
        <taxon>Embryophyta</taxon>
        <taxon>Tracheophyta</taxon>
        <taxon>Spermatophyta</taxon>
        <taxon>Magnoliopsida</taxon>
        <taxon>Liliopsida</taxon>
        <taxon>Poales</taxon>
        <taxon>Poaceae</taxon>
        <taxon>BOP clade</taxon>
        <taxon>Oryzoideae</taxon>
        <taxon>Oryzeae</taxon>
        <taxon>Oryzinae</taxon>
        <taxon>Oryza</taxon>
        <taxon>Oryza sativa</taxon>
    </lineage>
</organism>
<protein>
    <submittedName>
        <fullName evidence="2">Uncharacterized protein</fullName>
    </submittedName>
</protein>
<evidence type="ECO:0000256" key="1">
    <source>
        <dbReference type="SAM" id="MobiDB-lite"/>
    </source>
</evidence>
<accession>Q2R473</accession>
<reference evidence="2" key="2">
    <citation type="submission" date="2005-04" db="EMBL/GenBank/DDBJ databases">
        <authorList>
            <person name="Buell C.R."/>
            <person name="Wing R.A."/>
            <person name="McCombie W.A."/>
            <person name="Ouyang S."/>
        </authorList>
    </citation>
    <scope>NUCLEOTIDE SEQUENCE</scope>
</reference>
<dbReference type="AlphaFoldDB" id="Q2R473"/>
<evidence type="ECO:0000313" key="2">
    <source>
        <dbReference type="EMBL" id="ABA93701.1"/>
    </source>
</evidence>
<proteinExistence type="predicted"/>
<gene>
    <name evidence="2" type="ordered locus">LOC_Os11g29460</name>
</gene>
<reference evidence="2" key="1">
    <citation type="journal article" date="2005" name="BMC Biol.">
        <title>The sequence of rice chromosomes 11 and 12, rich in disease resistance genes and recent gene duplications.</title>
        <authorList>
            <consortium name="The rice chromosomes 11 and 12 sequencing consortia"/>
        </authorList>
    </citation>
    <scope>NUCLEOTIDE SEQUENCE [LARGE SCALE GENOMIC DNA]</scope>
</reference>
<dbReference type="EMBL" id="DP000010">
    <property type="protein sequence ID" value="ABA93701.1"/>
    <property type="molecule type" value="Genomic_DNA"/>
</dbReference>
<feature type="compositionally biased region" description="Basic and acidic residues" evidence="1">
    <location>
        <begin position="29"/>
        <end position="49"/>
    </location>
</feature>
<name>Q2R473_ORYSJ</name>